<dbReference type="RefSeq" id="WP_157461632.1">
    <property type="nucleotide sequence ID" value="NZ_WQLB01000058.1"/>
</dbReference>
<comment type="caution">
    <text evidence="2">The sequence shown here is derived from an EMBL/GenBank/DDBJ whole genome shotgun (WGS) entry which is preliminary data.</text>
</comment>
<name>A0A7C9HUH0_9DEIO</name>
<evidence type="ECO:0000256" key="1">
    <source>
        <dbReference type="SAM" id="SignalP"/>
    </source>
</evidence>
<organism evidence="2 3">
    <name type="scientific">Deinococcus arboris</name>
    <dbReference type="NCBI Taxonomy" id="2682977"/>
    <lineage>
        <taxon>Bacteria</taxon>
        <taxon>Thermotogati</taxon>
        <taxon>Deinococcota</taxon>
        <taxon>Deinococci</taxon>
        <taxon>Deinococcales</taxon>
        <taxon>Deinococcaceae</taxon>
        <taxon>Deinococcus</taxon>
    </lineage>
</organism>
<sequence>MRRPVLAAALLGILAAGGVAFAVTRPRAKAGQAGALVTLPTGADKSLPPVQVGVATGYAPSVLIDTGQVDYSYIGPGWAYAGVKKDW</sequence>
<reference evidence="2 3" key="1">
    <citation type="submission" date="2019-12" db="EMBL/GenBank/DDBJ databases">
        <title>Deinococcus sp. HMF7620 Genome sequencing and assembly.</title>
        <authorList>
            <person name="Kang H."/>
            <person name="Kim H."/>
            <person name="Joh K."/>
        </authorList>
    </citation>
    <scope>NUCLEOTIDE SEQUENCE [LARGE SCALE GENOMIC DNA]</scope>
    <source>
        <strain evidence="2 3">HMF7620</strain>
    </source>
</reference>
<dbReference type="AlphaFoldDB" id="A0A7C9HUH0"/>
<keyword evidence="1" id="KW-0732">Signal</keyword>
<gene>
    <name evidence="2" type="ORF">GO986_21800</name>
</gene>
<accession>A0A7C9HUH0</accession>
<evidence type="ECO:0000313" key="2">
    <source>
        <dbReference type="EMBL" id="MVN89373.1"/>
    </source>
</evidence>
<feature type="chain" id="PRO_5028807273" evidence="1">
    <location>
        <begin position="23"/>
        <end position="87"/>
    </location>
</feature>
<feature type="signal peptide" evidence="1">
    <location>
        <begin position="1"/>
        <end position="22"/>
    </location>
</feature>
<proteinExistence type="predicted"/>
<dbReference type="EMBL" id="WQLB01000058">
    <property type="protein sequence ID" value="MVN89373.1"/>
    <property type="molecule type" value="Genomic_DNA"/>
</dbReference>
<evidence type="ECO:0000313" key="3">
    <source>
        <dbReference type="Proteomes" id="UP000483286"/>
    </source>
</evidence>
<dbReference type="Proteomes" id="UP000483286">
    <property type="component" value="Unassembled WGS sequence"/>
</dbReference>
<protein>
    <submittedName>
        <fullName evidence="2">Uncharacterized protein</fullName>
    </submittedName>
</protein>
<keyword evidence="3" id="KW-1185">Reference proteome</keyword>